<feature type="disulfide bond" evidence="2">
    <location>
        <begin position="182"/>
        <end position="234"/>
    </location>
</feature>
<gene>
    <name evidence="5" type="ORF">EBN03_29885</name>
</gene>
<dbReference type="GO" id="GO:0016788">
    <property type="term" value="F:hydrolase activity, acting on ester bonds"/>
    <property type="evidence" value="ECO:0007669"/>
    <property type="project" value="InterPro"/>
</dbReference>
<sequence>MKMPGKRLGWIGLAVVAAATQLGTATAAHADETGGAEIVTLGDSYSSNPQVWDPATGQFDGLGETVCSHKPDAWPGQLSRLAGVAGTSDFVDESCSGAALQSDSKYTPALEAKAADKVGAFGPRTKLVTLQFGVNDTWPDENSVTGEVYAHALSNVVAYVKYYAPNAKIVILGYPEMFGPGCVDVLGLGEIPKPDDARDSAHMDHLDTAARQAAQLLGVDFLDVRALTAGHGSCAPDPWVNGLFNRPEYRLGWPFHPTVTGDAVVAQALAAQLGM</sequence>
<evidence type="ECO:0000256" key="1">
    <source>
        <dbReference type="PIRSR" id="PIRSR637460-1"/>
    </source>
</evidence>
<dbReference type="CDD" id="cd01823">
    <property type="entry name" value="SEST_like"/>
    <property type="match status" value="1"/>
</dbReference>
<dbReference type="RefSeq" id="WP_122191512.1">
    <property type="nucleotide sequence ID" value="NZ_RFFH01000021.1"/>
</dbReference>
<dbReference type="InterPro" id="IPR013830">
    <property type="entry name" value="SGNH_hydro"/>
</dbReference>
<dbReference type="OrthoDB" id="4529562at2"/>
<evidence type="ECO:0000256" key="3">
    <source>
        <dbReference type="SAM" id="SignalP"/>
    </source>
</evidence>
<evidence type="ECO:0000256" key="2">
    <source>
        <dbReference type="PIRSR" id="PIRSR637460-2"/>
    </source>
</evidence>
<feature type="active site" evidence="1">
    <location>
        <position position="256"/>
    </location>
</feature>
<dbReference type="InterPro" id="IPR037460">
    <property type="entry name" value="SEST-like"/>
</dbReference>
<keyword evidence="2" id="KW-1015">Disulfide bond</keyword>
<dbReference type="PANTHER" id="PTHR37981:SF1">
    <property type="entry name" value="SGNH HYDROLASE-TYPE ESTERASE DOMAIN-CONTAINING PROTEIN"/>
    <property type="match status" value="1"/>
</dbReference>
<dbReference type="Proteomes" id="UP000279275">
    <property type="component" value="Unassembled WGS sequence"/>
</dbReference>
<dbReference type="Gene3D" id="3.40.50.1110">
    <property type="entry name" value="SGNH hydrolase"/>
    <property type="match status" value="2"/>
</dbReference>
<keyword evidence="5" id="KW-0378">Hydrolase</keyword>
<dbReference type="InterPro" id="IPR036514">
    <property type="entry name" value="SGNH_hydro_sf"/>
</dbReference>
<organism evidence="5 6">
    <name type="scientific">Nocardia stercoris</name>
    <dbReference type="NCBI Taxonomy" id="2483361"/>
    <lineage>
        <taxon>Bacteria</taxon>
        <taxon>Bacillati</taxon>
        <taxon>Actinomycetota</taxon>
        <taxon>Actinomycetes</taxon>
        <taxon>Mycobacteriales</taxon>
        <taxon>Nocardiaceae</taxon>
        <taxon>Nocardia</taxon>
    </lineage>
</organism>
<keyword evidence="6" id="KW-1185">Reference proteome</keyword>
<proteinExistence type="predicted"/>
<feature type="signal peptide" evidence="3">
    <location>
        <begin position="1"/>
        <end position="30"/>
    </location>
</feature>
<dbReference type="PANTHER" id="PTHR37981">
    <property type="entry name" value="LIPASE 2"/>
    <property type="match status" value="1"/>
</dbReference>
<dbReference type="Pfam" id="PF13472">
    <property type="entry name" value="Lipase_GDSL_2"/>
    <property type="match status" value="1"/>
</dbReference>
<feature type="disulfide bond" evidence="2">
    <location>
        <begin position="67"/>
        <end position="95"/>
    </location>
</feature>
<reference evidence="5 6" key="1">
    <citation type="submission" date="2018-10" db="EMBL/GenBank/DDBJ databases">
        <title>Isolation from cow dung.</title>
        <authorList>
            <person name="Ling L."/>
        </authorList>
    </citation>
    <scope>NUCLEOTIDE SEQUENCE [LARGE SCALE GENOMIC DNA]</scope>
    <source>
        <strain evidence="5 6">NEAU-LL90</strain>
    </source>
</reference>
<dbReference type="AlphaFoldDB" id="A0A3M2KSH5"/>
<protein>
    <submittedName>
        <fullName evidence="5">SGNH/GDSL hydrolase family protein</fullName>
    </submittedName>
</protein>
<name>A0A3M2KSH5_9NOCA</name>
<dbReference type="EMBL" id="RFFH01000021">
    <property type="protein sequence ID" value="RMI28439.1"/>
    <property type="molecule type" value="Genomic_DNA"/>
</dbReference>
<feature type="domain" description="SGNH hydrolase-type esterase" evidence="4">
    <location>
        <begin position="41"/>
        <end position="263"/>
    </location>
</feature>
<comment type="caution">
    <text evidence="5">The sequence shown here is derived from an EMBL/GenBank/DDBJ whole genome shotgun (WGS) entry which is preliminary data.</text>
</comment>
<accession>A0A3M2KSH5</accession>
<keyword evidence="3" id="KW-0732">Signal</keyword>
<dbReference type="GO" id="GO:0006629">
    <property type="term" value="P:lipid metabolic process"/>
    <property type="evidence" value="ECO:0007669"/>
    <property type="project" value="TreeGrafter"/>
</dbReference>
<feature type="chain" id="PRO_5017999329" evidence="3">
    <location>
        <begin position="31"/>
        <end position="275"/>
    </location>
</feature>
<feature type="active site" description="Nucleophile" evidence="1">
    <location>
        <position position="44"/>
    </location>
</feature>
<dbReference type="SUPFAM" id="SSF52266">
    <property type="entry name" value="SGNH hydrolase"/>
    <property type="match status" value="1"/>
</dbReference>
<evidence type="ECO:0000313" key="5">
    <source>
        <dbReference type="EMBL" id="RMI28439.1"/>
    </source>
</evidence>
<evidence type="ECO:0000259" key="4">
    <source>
        <dbReference type="Pfam" id="PF13472"/>
    </source>
</evidence>
<evidence type="ECO:0000313" key="6">
    <source>
        <dbReference type="Proteomes" id="UP000279275"/>
    </source>
</evidence>